<evidence type="ECO:0000313" key="3">
    <source>
        <dbReference type="Proteomes" id="UP001597368"/>
    </source>
</evidence>
<keyword evidence="2" id="KW-0378">Hydrolase</keyword>
<dbReference type="Pfam" id="PF00326">
    <property type="entry name" value="Peptidase_S9"/>
    <property type="match status" value="1"/>
</dbReference>
<protein>
    <submittedName>
        <fullName evidence="2">Alpha/beta hydrolase</fullName>
    </submittedName>
</protein>
<dbReference type="GO" id="GO:0016787">
    <property type="term" value="F:hydrolase activity"/>
    <property type="evidence" value="ECO:0007669"/>
    <property type="project" value="UniProtKB-KW"/>
</dbReference>
<evidence type="ECO:0000259" key="1">
    <source>
        <dbReference type="Pfam" id="PF00326"/>
    </source>
</evidence>
<dbReference type="Gene3D" id="3.40.50.1820">
    <property type="entry name" value="alpha/beta hydrolase"/>
    <property type="match status" value="1"/>
</dbReference>
<sequence length="366" mass="39268">MKRIAWVAGVLALLSLAGVGGAGWYYSGMVIDPSHGDSYPLEVVSYDGSQVTLRGGGDTDATGTFGLTWASGNALLGDVVARGPGTVTRKVDAVRRGTLEPGVRAYLDRWMWGHENPRSAVGVPYRAVRIRSELGDFPAWRTEGDGSTWVIAVHGRNANPAEALRVLPVFHRLGMPVLSITYRNDEGAPAGPDGRFHLGATEWKEVAAAITYARASGATGVYLYGWSMGGAIVPMAARMLPDEPIKGLILDSPVLDWRAPIELGARQKGVPAWLASVGMFVVERRTGLSFAELDHVAHAEEFTAPVLMFVDADDQTVPVGPAVEFARLRPDITRLFRTSGAGHTGSWNASPNAYEKALTDFVTRLS</sequence>
<dbReference type="EMBL" id="JBHUFV010000035">
    <property type="protein sequence ID" value="MFD1934702.1"/>
    <property type="molecule type" value="Genomic_DNA"/>
</dbReference>
<organism evidence="2 3">
    <name type="scientific">Nonomuraea mangrovi</name>
    <dbReference type="NCBI Taxonomy" id="2316207"/>
    <lineage>
        <taxon>Bacteria</taxon>
        <taxon>Bacillati</taxon>
        <taxon>Actinomycetota</taxon>
        <taxon>Actinomycetes</taxon>
        <taxon>Streptosporangiales</taxon>
        <taxon>Streptosporangiaceae</taxon>
        <taxon>Nonomuraea</taxon>
    </lineage>
</organism>
<name>A0ABW4SZH4_9ACTN</name>
<dbReference type="InterPro" id="IPR001375">
    <property type="entry name" value="Peptidase_S9_cat"/>
</dbReference>
<reference evidence="3" key="1">
    <citation type="journal article" date="2019" name="Int. J. Syst. Evol. Microbiol.">
        <title>The Global Catalogue of Microorganisms (GCM) 10K type strain sequencing project: providing services to taxonomists for standard genome sequencing and annotation.</title>
        <authorList>
            <consortium name="The Broad Institute Genomics Platform"/>
            <consortium name="The Broad Institute Genome Sequencing Center for Infectious Disease"/>
            <person name="Wu L."/>
            <person name="Ma J."/>
        </authorList>
    </citation>
    <scope>NUCLEOTIDE SEQUENCE [LARGE SCALE GENOMIC DNA]</scope>
    <source>
        <strain evidence="3">ICMP 6774ER</strain>
    </source>
</reference>
<keyword evidence="3" id="KW-1185">Reference proteome</keyword>
<proteinExistence type="predicted"/>
<gene>
    <name evidence="2" type="ORF">ACFSKW_24825</name>
</gene>
<dbReference type="RefSeq" id="WP_379574793.1">
    <property type="nucleotide sequence ID" value="NZ_JBHUFV010000035.1"/>
</dbReference>
<dbReference type="SUPFAM" id="SSF53474">
    <property type="entry name" value="alpha/beta-Hydrolases"/>
    <property type="match status" value="1"/>
</dbReference>
<evidence type="ECO:0000313" key="2">
    <source>
        <dbReference type="EMBL" id="MFD1934702.1"/>
    </source>
</evidence>
<comment type="caution">
    <text evidence="2">The sequence shown here is derived from an EMBL/GenBank/DDBJ whole genome shotgun (WGS) entry which is preliminary data.</text>
</comment>
<dbReference type="Proteomes" id="UP001597368">
    <property type="component" value="Unassembled WGS sequence"/>
</dbReference>
<accession>A0ABW4SZH4</accession>
<dbReference type="InterPro" id="IPR029058">
    <property type="entry name" value="AB_hydrolase_fold"/>
</dbReference>
<feature type="domain" description="Peptidase S9 prolyl oligopeptidase catalytic" evidence="1">
    <location>
        <begin position="194"/>
        <end position="346"/>
    </location>
</feature>